<proteinExistence type="inferred from homology"/>
<dbReference type="PANTHER" id="PTHR46696">
    <property type="entry name" value="P450, PUTATIVE (EUROFUNG)-RELATED"/>
    <property type="match status" value="1"/>
</dbReference>
<keyword evidence="2" id="KW-0503">Monooxygenase</keyword>
<dbReference type="AlphaFoldDB" id="A0A318EH74"/>
<dbReference type="GO" id="GO:0005506">
    <property type="term" value="F:iron ion binding"/>
    <property type="evidence" value="ECO:0007669"/>
    <property type="project" value="InterPro"/>
</dbReference>
<dbReference type="GO" id="GO:0020037">
    <property type="term" value="F:heme binding"/>
    <property type="evidence" value="ECO:0007669"/>
    <property type="project" value="InterPro"/>
</dbReference>
<dbReference type="GO" id="GO:0006707">
    <property type="term" value="P:cholesterol catabolic process"/>
    <property type="evidence" value="ECO:0007669"/>
    <property type="project" value="TreeGrafter"/>
</dbReference>
<keyword evidence="2" id="KW-0349">Heme</keyword>
<keyword evidence="2" id="KW-0408">Iron</keyword>
<dbReference type="PRINTS" id="PR00359">
    <property type="entry name" value="BP450"/>
</dbReference>
<accession>A0A318EH74</accession>
<comment type="similarity">
    <text evidence="1 2">Belongs to the cytochrome P450 family.</text>
</comment>
<dbReference type="Pfam" id="PF00067">
    <property type="entry name" value="p450"/>
    <property type="match status" value="1"/>
</dbReference>
<keyword evidence="2" id="KW-0560">Oxidoreductase</keyword>
<dbReference type="EMBL" id="QICN01000002">
    <property type="protein sequence ID" value="PXV70155.1"/>
    <property type="molecule type" value="Genomic_DNA"/>
</dbReference>
<name>A0A318EH74_9GAMM</name>
<dbReference type="SUPFAM" id="SSF48264">
    <property type="entry name" value="Cytochrome P450"/>
    <property type="match status" value="1"/>
</dbReference>
<comment type="caution">
    <text evidence="3">The sequence shown here is derived from an EMBL/GenBank/DDBJ whole genome shotgun (WGS) entry which is preliminary data.</text>
</comment>
<keyword evidence="4" id="KW-1185">Reference proteome</keyword>
<protein>
    <submittedName>
        <fullName evidence="3">Cytochrome P450</fullName>
    </submittedName>
</protein>
<evidence type="ECO:0000313" key="3">
    <source>
        <dbReference type="EMBL" id="PXV70155.1"/>
    </source>
</evidence>
<dbReference type="RefSeq" id="WP_110263853.1">
    <property type="nucleotide sequence ID" value="NZ_CAKZQT010000034.1"/>
</dbReference>
<dbReference type="InterPro" id="IPR036396">
    <property type="entry name" value="Cyt_P450_sf"/>
</dbReference>
<dbReference type="PROSITE" id="PS00086">
    <property type="entry name" value="CYTOCHROME_P450"/>
    <property type="match status" value="1"/>
</dbReference>
<dbReference type="Gene3D" id="1.10.630.10">
    <property type="entry name" value="Cytochrome P450"/>
    <property type="match status" value="1"/>
</dbReference>
<dbReference type="InterPro" id="IPR002397">
    <property type="entry name" value="Cyt_P450_B"/>
</dbReference>
<evidence type="ECO:0000256" key="1">
    <source>
        <dbReference type="ARBA" id="ARBA00010617"/>
    </source>
</evidence>
<dbReference type="GO" id="GO:0008395">
    <property type="term" value="F:steroid hydroxylase activity"/>
    <property type="evidence" value="ECO:0007669"/>
    <property type="project" value="TreeGrafter"/>
</dbReference>
<dbReference type="GO" id="GO:0036199">
    <property type="term" value="F:cholest-4-en-3-one 26-monooxygenase activity"/>
    <property type="evidence" value="ECO:0007669"/>
    <property type="project" value="TreeGrafter"/>
</dbReference>
<dbReference type="Proteomes" id="UP000248330">
    <property type="component" value="Unassembled WGS sequence"/>
</dbReference>
<sequence length="412" mass="46226">MSGQIPATDFSVADMLRPEVIANPYPYYERLRGQTPQFGLLDYPPGTVPGVDSPSPAWVFTRYEDVAGVLKDHDTFSSRDPMQEASAAPTLMLVNHDRPRHTVLRNIARMAFTPKRVESDIAPLVTQTLNSMIDGLLNREVDFMKEVAGILPSVVMTFLIGTPREDYTKLVRWANAFMVSSDFTPEERTQSNVELFQYYVAKVGERYAAIERGEAVPDNLMSAFIKAEHEGYHLTREEVVLFCITLVVAGAETTTYLLGNLVATLQEEPELFQQLKQDRTLIRPFIEESLRRDGPPQRLFRVATRDCEHGGVQVKAGEWVAFFMAAANRDPSVFPDPDKFILKRPNIGRHVTFGHGIHHCLGSGVARMEATKMLEVLLDRCSEILPGSTEKRRQTGGLLTYGLQTLPLILKS</sequence>
<dbReference type="InterPro" id="IPR017972">
    <property type="entry name" value="Cyt_P450_CS"/>
</dbReference>
<organism evidence="3 4">
    <name type="scientific">Sinimarinibacterium flocculans</name>
    <dbReference type="NCBI Taxonomy" id="985250"/>
    <lineage>
        <taxon>Bacteria</taxon>
        <taxon>Pseudomonadati</taxon>
        <taxon>Pseudomonadota</taxon>
        <taxon>Gammaproteobacteria</taxon>
        <taxon>Nevskiales</taxon>
        <taxon>Nevskiaceae</taxon>
        <taxon>Sinimarinibacterium</taxon>
    </lineage>
</organism>
<evidence type="ECO:0000256" key="2">
    <source>
        <dbReference type="RuleBase" id="RU000461"/>
    </source>
</evidence>
<gene>
    <name evidence="3" type="ORF">C8D93_1027</name>
</gene>
<dbReference type="OrthoDB" id="9801155at2"/>
<reference evidence="3 4" key="1">
    <citation type="submission" date="2018-04" db="EMBL/GenBank/DDBJ databases">
        <title>Genomic Encyclopedia of Type Strains, Phase IV (KMG-IV): sequencing the most valuable type-strain genomes for metagenomic binning, comparative biology and taxonomic classification.</title>
        <authorList>
            <person name="Goeker M."/>
        </authorList>
    </citation>
    <scope>NUCLEOTIDE SEQUENCE [LARGE SCALE GENOMIC DNA]</scope>
    <source>
        <strain evidence="3 4">DSM 104150</strain>
    </source>
</reference>
<evidence type="ECO:0000313" key="4">
    <source>
        <dbReference type="Proteomes" id="UP000248330"/>
    </source>
</evidence>
<dbReference type="PANTHER" id="PTHR46696:SF4">
    <property type="entry name" value="BIOTIN BIOSYNTHESIS CYTOCHROME P450"/>
    <property type="match status" value="1"/>
</dbReference>
<keyword evidence="2" id="KW-0479">Metal-binding</keyword>
<dbReference type="InterPro" id="IPR001128">
    <property type="entry name" value="Cyt_P450"/>
</dbReference>